<dbReference type="PANTHER" id="PTHR28106:SF1">
    <property type="entry name" value="MITOCHONDRIAL ATPASE COMPLEX SUBUNIT ATP10"/>
    <property type="match status" value="1"/>
</dbReference>
<dbReference type="AlphaFoldDB" id="A0A9P8LIE3"/>
<gene>
    <name evidence="2" type="ORF">GP486_000514</name>
</gene>
<dbReference type="EMBL" id="JAGHQM010000036">
    <property type="protein sequence ID" value="KAH0566076.1"/>
    <property type="molecule type" value="Genomic_DNA"/>
</dbReference>
<accession>A0A9P8LIE3</accession>
<protein>
    <recommendedName>
        <fullName evidence="4">Mitochondrial ATPase complex subunit ATP10</fullName>
    </recommendedName>
</protein>
<comment type="caution">
    <text evidence="2">The sequence shown here is derived from an EMBL/GenBank/DDBJ whole genome shotgun (WGS) entry which is preliminary data.</text>
</comment>
<feature type="compositionally biased region" description="Basic and acidic residues" evidence="1">
    <location>
        <begin position="50"/>
        <end position="60"/>
    </location>
</feature>
<feature type="region of interest" description="Disordered" evidence="1">
    <location>
        <begin position="38"/>
        <end position="93"/>
    </location>
</feature>
<name>A0A9P8LIE3_9PEZI</name>
<dbReference type="Pfam" id="PF05176">
    <property type="entry name" value="ATP-synt_10"/>
    <property type="match status" value="2"/>
</dbReference>
<dbReference type="PANTHER" id="PTHR28106">
    <property type="entry name" value="MITOCHONDRIAL ATPASE COMPLEX SUBUNIT ATP10"/>
    <property type="match status" value="1"/>
</dbReference>
<evidence type="ECO:0000256" key="1">
    <source>
        <dbReference type="SAM" id="MobiDB-lite"/>
    </source>
</evidence>
<evidence type="ECO:0000313" key="2">
    <source>
        <dbReference type="EMBL" id="KAH0566076.1"/>
    </source>
</evidence>
<proteinExistence type="predicted"/>
<keyword evidence="3" id="KW-1185">Reference proteome</keyword>
<reference evidence="2" key="1">
    <citation type="submission" date="2021-03" db="EMBL/GenBank/DDBJ databases">
        <title>Comparative genomics and phylogenomic investigation of the class Geoglossomycetes provide insights into ecological specialization and systematics.</title>
        <authorList>
            <person name="Melie T."/>
            <person name="Pirro S."/>
            <person name="Miller A.N."/>
            <person name="Quandt A."/>
        </authorList>
    </citation>
    <scope>NUCLEOTIDE SEQUENCE</scope>
    <source>
        <strain evidence="2">CAQ_001_2017</strain>
    </source>
</reference>
<organism evidence="2 3">
    <name type="scientific">Trichoglossum hirsutum</name>
    <dbReference type="NCBI Taxonomy" id="265104"/>
    <lineage>
        <taxon>Eukaryota</taxon>
        <taxon>Fungi</taxon>
        <taxon>Dikarya</taxon>
        <taxon>Ascomycota</taxon>
        <taxon>Pezizomycotina</taxon>
        <taxon>Geoglossomycetes</taxon>
        <taxon>Geoglossales</taxon>
        <taxon>Geoglossaceae</taxon>
        <taxon>Trichoglossum</taxon>
    </lineage>
</organism>
<evidence type="ECO:0000313" key="3">
    <source>
        <dbReference type="Proteomes" id="UP000750711"/>
    </source>
</evidence>
<evidence type="ECO:0008006" key="4">
    <source>
        <dbReference type="Google" id="ProtNLM"/>
    </source>
</evidence>
<sequence>MLNLRRVFLHQTVRDLNLCLFCSSWKLSLVLKRDASNASSLARKTPPGRAPDKSVIDDRPPAPGEDAGEEFTPKPLARPLGMLKPPKAGENSGIDARTWRQRREDFFNYEKHMERRKILYVIYLGTSCYILREEINGLTFSTPRPRTKKISTPYFREWTNMRHHKGKTFLSNLKLFRADRALYFPNLRGRTLLSSRHGDDTTPILRDKISVVSVFSSTWAERQIQTFVSEKENPDLSAALRESDGLARRVDVNVEENTIKASLIRLFMPNIRRLIPRDRHGRYFLVRRGISEEIRDAIGFVNGKVGYVYLLDGECRIRWAGSGRAKSEEKESLVRGVRKLVDECKRLREGSAVV</sequence>
<dbReference type="GO" id="GO:0033615">
    <property type="term" value="P:mitochondrial proton-transporting ATP synthase complex assembly"/>
    <property type="evidence" value="ECO:0007669"/>
    <property type="project" value="TreeGrafter"/>
</dbReference>
<dbReference type="GO" id="GO:0005743">
    <property type="term" value="C:mitochondrial inner membrane"/>
    <property type="evidence" value="ECO:0007669"/>
    <property type="project" value="TreeGrafter"/>
</dbReference>
<dbReference type="Proteomes" id="UP000750711">
    <property type="component" value="Unassembled WGS sequence"/>
</dbReference>
<dbReference type="InterPro" id="IPR007849">
    <property type="entry name" value="ATP10"/>
</dbReference>